<dbReference type="GO" id="GO:0003677">
    <property type="term" value="F:DNA binding"/>
    <property type="evidence" value="ECO:0007669"/>
    <property type="project" value="InterPro"/>
</dbReference>
<evidence type="ECO:0000256" key="1">
    <source>
        <dbReference type="ARBA" id="ARBA00023172"/>
    </source>
</evidence>
<evidence type="ECO:0008006" key="4">
    <source>
        <dbReference type="Google" id="ProtNLM"/>
    </source>
</evidence>
<dbReference type="InterPro" id="IPR011010">
    <property type="entry name" value="DNA_brk_join_enz"/>
</dbReference>
<proteinExistence type="predicted"/>
<dbReference type="SUPFAM" id="SSF56349">
    <property type="entry name" value="DNA breaking-rejoining enzymes"/>
    <property type="match status" value="1"/>
</dbReference>
<dbReference type="InterPro" id="IPR013762">
    <property type="entry name" value="Integrase-like_cat_sf"/>
</dbReference>
<organism evidence="2 3">
    <name type="scientific">Zophobas morio</name>
    <dbReference type="NCBI Taxonomy" id="2755281"/>
    <lineage>
        <taxon>Eukaryota</taxon>
        <taxon>Metazoa</taxon>
        <taxon>Ecdysozoa</taxon>
        <taxon>Arthropoda</taxon>
        <taxon>Hexapoda</taxon>
        <taxon>Insecta</taxon>
        <taxon>Pterygota</taxon>
        <taxon>Neoptera</taxon>
        <taxon>Endopterygota</taxon>
        <taxon>Coleoptera</taxon>
        <taxon>Polyphaga</taxon>
        <taxon>Cucujiformia</taxon>
        <taxon>Tenebrionidae</taxon>
        <taxon>Zophobas</taxon>
    </lineage>
</organism>
<name>A0AA38MGX1_9CUCU</name>
<dbReference type="GO" id="GO:0015074">
    <property type="term" value="P:DNA integration"/>
    <property type="evidence" value="ECO:0007669"/>
    <property type="project" value="InterPro"/>
</dbReference>
<protein>
    <recommendedName>
        <fullName evidence="4">Tyr recombinase domain-containing protein</fullName>
    </recommendedName>
</protein>
<reference evidence="2" key="1">
    <citation type="journal article" date="2023" name="G3 (Bethesda)">
        <title>Whole genome assemblies of Zophobas morio and Tenebrio molitor.</title>
        <authorList>
            <person name="Kaur S."/>
            <person name="Stinson S.A."/>
            <person name="diCenzo G.C."/>
        </authorList>
    </citation>
    <scope>NUCLEOTIDE SEQUENCE</scope>
    <source>
        <strain evidence="2">QUZm001</strain>
    </source>
</reference>
<accession>A0AA38MGX1</accession>
<dbReference type="GO" id="GO:0006310">
    <property type="term" value="P:DNA recombination"/>
    <property type="evidence" value="ECO:0007669"/>
    <property type="project" value="UniProtKB-KW"/>
</dbReference>
<dbReference type="Gene3D" id="1.10.443.10">
    <property type="entry name" value="Intergrase catalytic core"/>
    <property type="match status" value="1"/>
</dbReference>
<comment type="caution">
    <text evidence="2">The sequence shown here is derived from an EMBL/GenBank/DDBJ whole genome shotgun (WGS) entry which is preliminary data.</text>
</comment>
<evidence type="ECO:0000313" key="3">
    <source>
        <dbReference type="Proteomes" id="UP001168821"/>
    </source>
</evidence>
<keyword evidence="3" id="KW-1185">Reference proteome</keyword>
<gene>
    <name evidence="2" type="ORF">Zmor_014507</name>
</gene>
<sequence>MSSIELSEVPDEIQNIASKTREELLPNKSKILYENAYKTYRLWYTKNKVIKTTEDCLLAYFNSELVSFKSSSLWTKYSMLRSTINLQEGIDISRFSGLILYLKRKGEGHKPKKSSSLTKEHVDIFLTQADDKEHLLNKVILIFGVAGATRRQELVSLKTTCVEYHEIHFLIKLVKQKQKLRDPCRSSKTPHNRLFVNYVKGKCTVQPVGVHKIAGVPNVVDRFLNLENPSAYTSHCFRRTSASILANAGTSMEGIKRHGGWRLSAVAEGYIHQSESSKINVASTILGTMEESIRDSVINSRNKEITENASSSRFSIINNTNCVININHYCNKNN</sequence>
<dbReference type="AlphaFoldDB" id="A0AA38MGX1"/>
<dbReference type="EMBL" id="JALNTZ010000004">
    <property type="protein sequence ID" value="KAJ3655374.1"/>
    <property type="molecule type" value="Genomic_DNA"/>
</dbReference>
<dbReference type="Proteomes" id="UP001168821">
    <property type="component" value="Unassembled WGS sequence"/>
</dbReference>
<keyword evidence="1" id="KW-0233">DNA recombination</keyword>
<evidence type="ECO:0000313" key="2">
    <source>
        <dbReference type="EMBL" id="KAJ3655374.1"/>
    </source>
</evidence>